<dbReference type="PANTHER" id="PTHR12184:SF1">
    <property type="entry name" value="UBIQUINOL-CYTOCHROME-C REDUCTASE COMPLEX ASSEMBLY FACTOR 1"/>
    <property type="match status" value="1"/>
</dbReference>
<sequence>MRPPLSAVFIERCTLHLRRQLCAPSKRSTPALPYSGLPLHSLRASSSIASDPATSTVKTTSKEKPAVVNTNTSFFKRLFGGDGLLAENRERQALNMLVDEAAVRVYYQCADGFDYEGLCKALNLDDVMFTWFKLTLLHIWFALVRVHRSMNEEAYLRFRDGMLTSLWDDVENRFGTIASEWKIPMAMKKKENLRLMQGVMLQSLVEYDEGFVCTDTMLAGALWRNLYTENMVDLIDLNRAVRYVRANIAHLDTLHIDSLIVDGIKEWKLPKDRATM</sequence>
<accession>A0A914WYI0</accession>
<reference evidence="4" key="1">
    <citation type="submission" date="2022-11" db="UniProtKB">
        <authorList>
            <consortium name="WormBaseParasite"/>
        </authorList>
    </citation>
    <scope>IDENTIFICATION</scope>
</reference>
<name>A0A914WYI0_9BILA</name>
<evidence type="ECO:0000313" key="4">
    <source>
        <dbReference type="WBParaSite" id="PSAMB.scaffold5305size12066.g26294.t1"/>
    </source>
</evidence>
<evidence type="ECO:0000259" key="2">
    <source>
        <dbReference type="Pfam" id="PF03981"/>
    </source>
</evidence>
<dbReference type="InterPro" id="IPR007129">
    <property type="entry name" value="Ubiqinol_cyt_c_chaperone_CPB3"/>
</dbReference>
<evidence type="ECO:0000313" key="3">
    <source>
        <dbReference type="Proteomes" id="UP000887566"/>
    </source>
</evidence>
<keyword evidence="3" id="KW-1185">Reference proteome</keyword>
<dbReference type="InterPro" id="IPR021150">
    <property type="entry name" value="Ubiq_cyt_c_chap"/>
</dbReference>
<dbReference type="Pfam" id="PF03981">
    <property type="entry name" value="Ubiq_cyt_C_chap"/>
    <property type="match status" value="1"/>
</dbReference>
<proteinExistence type="inferred from homology"/>
<dbReference type="WBParaSite" id="PSAMB.scaffold5305size12066.g26294.t1">
    <property type="protein sequence ID" value="PSAMB.scaffold5305size12066.g26294.t1"/>
    <property type="gene ID" value="PSAMB.scaffold5305size12066.g26294"/>
</dbReference>
<comment type="similarity">
    <text evidence="1">Belongs to the CBP3 family.</text>
</comment>
<dbReference type="AlphaFoldDB" id="A0A914WYI0"/>
<protein>
    <submittedName>
        <fullName evidence="4">Ubiquinol-cytochrome c chaperone domain-containing protein</fullName>
    </submittedName>
</protein>
<feature type="domain" description="Ubiquinol-cytochrome c chaperone" evidence="2">
    <location>
        <begin position="121"/>
        <end position="264"/>
    </location>
</feature>
<evidence type="ECO:0000256" key="1">
    <source>
        <dbReference type="ARBA" id="ARBA00006407"/>
    </source>
</evidence>
<organism evidence="3 4">
    <name type="scientific">Plectus sambesii</name>
    <dbReference type="NCBI Taxonomy" id="2011161"/>
    <lineage>
        <taxon>Eukaryota</taxon>
        <taxon>Metazoa</taxon>
        <taxon>Ecdysozoa</taxon>
        <taxon>Nematoda</taxon>
        <taxon>Chromadorea</taxon>
        <taxon>Plectida</taxon>
        <taxon>Plectina</taxon>
        <taxon>Plectoidea</taxon>
        <taxon>Plectidae</taxon>
        <taxon>Plectus</taxon>
    </lineage>
</organism>
<dbReference type="PANTHER" id="PTHR12184">
    <property type="entry name" value="UBIQUINOL-CYTOCHROME C REDUCTASE COMPLEX ASSEMBLY FACTOR 1 FAMILY MEMBER"/>
    <property type="match status" value="1"/>
</dbReference>
<dbReference type="GO" id="GO:0034551">
    <property type="term" value="P:mitochondrial respiratory chain complex III assembly"/>
    <property type="evidence" value="ECO:0007669"/>
    <property type="project" value="TreeGrafter"/>
</dbReference>
<dbReference type="GO" id="GO:0005739">
    <property type="term" value="C:mitochondrion"/>
    <property type="evidence" value="ECO:0007669"/>
    <property type="project" value="TreeGrafter"/>
</dbReference>
<dbReference type="Proteomes" id="UP000887566">
    <property type="component" value="Unplaced"/>
</dbReference>